<protein>
    <submittedName>
        <fullName evidence="2">Uncharacterized protein</fullName>
    </submittedName>
</protein>
<dbReference type="Gramene" id="KZN00077">
    <property type="protein sequence ID" value="KZN00077"/>
    <property type="gene ID" value="DCAR_008831"/>
</dbReference>
<dbReference type="Proteomes" id="UP000077755">
    <property type="component" value="Chromosome 3"/>
</dbReference>
<evidence type="ECO:0000313" key="2">
    <source>
        <dbReference type="EMBL" id="KZN00077.1"/>
    </source>
</evidence>
<keyword evidence="4" id="KW-1185">Reference proteome</keyword>
<keyword evidence="1" id="KW-0732">Signal</keyword>
<dbReference type="AlphaFoldDB" id="A0A165ZIQ8"/>
<feature type="chain" id="PRO_5007870040" evidence="1">
    <location>
        <begin position="30"/>
        <end position="97"/>
    </location>
</feature>
<sequence length="97" mass="10028">MAMKSLSTILMKSFSLVFVIMVLLTGSQLRVVECRALRGTRANGCDQAGEGAGLIGVTQFGVASDDNSSTDGSNGGSAMRSLMFKLASGPSRKGKGH</sequence>
<gene>
    <name evidence="2" type="ORF">DCAR_008831</name>
    <name evidence="3" type="ORF">DCAR_0309981</name>
</gene>
<evidence type="ECO:0000313" key="4">
    <source>
        <dbReference type="Proteomes" id="UP000077755"/>
    </source>
</evidence>
<proteinExistence type="predicted"/>
<evidence type="ECO:0000256" key="1">
    <source>
        <dbReference type="SAM" id="SignalP"/>
    </source>
</evidence>
<reference evidence="2" key="1">
    <citation type="journal article" date="2016" name="Nat. Genet.">
        <title>A high-quality carrot genome assembly provides new insights into carotenoid accumulation and asterid genome evolution.</title>
        <authorList>
            <person name="Iorizzo M."/>
            <person name="Ellison S."/>
            <person name="Senalik D."/>
            <person name="Zeng P."/>
            <person name="Satapoomin P."/>
            <person name="Huang J."/>
            <person name="Bowman M."/>
            <person name="Iovene M."/>
            <person name="Sanseverino W."/>
            <person name="Cavagnaro P."/>
            <person name="Yildiz M."/>
            <person name="Macko-Podgorni A."/>
            <person name="Moranska E."/>
            <person name="Grzebelus E."/>
            <person name="Grzebelus D."/>
            <person name="Ashrafi H."/>
            <person name="Zheng Z."/>
            <person name="Cheng S."/>
            <person name="Spooner D."/>
            <person name="Van Deynze A."/>
            <person name="Simon P."/>
        </authorList>
    </citation>
    <scope>NUCLEOTIDE SEQUENCE [LARGE SCALE GENOMIC DNA]</scope>
    <source>
        <tissue evidence="2">Leaf</tissue>
    </source>
</reference>
<accession>A0A165ZIQ8</accession>
<dbReference type="EMBL" id="LNRQ01000003">
    <property type="protein sequence ID" value="KZN00077.1"/>
    <property type="molecule type" value="Genomic_DNA"/>
</dbReference>
<dbReference type="EMBL" id="CP093345">
    <property type="protein sequence ID" value="WOG90737.1"/>
    <property type="molecule type" value="Genomic_DNA"/>
</dbReference>
<feature type="signal peptide" evidence="1">
    <location>
        <begin position="1"/>
        <end position="29"/>
    </location>
</feature>
<reference evidence="3" key="2">
    <citation type="submission" date="2022-03" db="EMBL/GenBank/DDBJ databases">
        <title>Draft title - Genomic analysis of global carrot germplasm unveils the trajectory of domestication and the origin of high carotenoid orange carrot.</title>
        <authorList>
            <person name="Iorizzo M."/>
            <person name="Ellison S."/>
            <person name="Senalik D."/>
            <person name="Macko-Podgorni A."/>
            <person name="Grzebelus D."/>
            <person name="Bostan H."/>
            <person name="Rolling W."/>
            <person name="Curaba J."/>
            <person name="Simon P."/>
        </authorList>
    </citation>
    <scope>NUCLEOTIDE SEQUENCE</scope>
    <source>
        <tissue evidence="3">Leaf</tissue>
    </source>
</reference>
<evidence type="ECO:0000313" key="3">
    <source>
        <dbReference type="EMBL" id="WOG90737.1"/>
    </source>
</evidence>
<organism evidence="2">
    <name type="scientific">Daucus carota subsp. sativus</name>
    <name type="common">Carrot</name>
    <dbReference type="NCBI Taxonomy" id="79200"/>
    <lineage>
        <taxon>Eukaryota</taxon>
        <taxon>Viridiplantae</taxon>
        <taxon>Streptophyta</taxon>
        <taxon>Embryophyta</taxon>
        <taxon>Tracheophyta</taxon>
        <taxon>Spermatophyta</taxon>
        <taxon>Magnoliopsida</taxon>
        <taxon>eudicotyledons</taxon>
        <taxon>Gunneridae</taxon>
        <taxon>Pentapetalae</taxon>
        <taxon>asterids</taxon>
        <taxon>campanulids</taxon>
        <taxon>Apiales</taxon>
        <taxon>Apiaceae</taxon>
        <taxon>Apioideae</taxon>
        <taxon>Scandiceae</taxon>
        <taxon>Daucinae</taxon>
        <taxon>Daucus</taxon>
        <taxon>Daucus sect. Daucus</taxon>
    </lineage>
</organism>
<dbReference type="OMA" id="TEQMNGC"/>
<name>A0A165ZIQ8_DAUCS</name>